<feature type="non-terminal residue" evidence="1">
    <location>
        <position position="1"/>
    </location>
</feature>
<proteinExistence type="predicted"/>
<feature type="non-terminal residue" evidence="1">
    <location>
        <position position="178"/>
    </location>
</feature>
<dbReference type="Proteomes" id="UP000789901">
    <property type="component" value="Unassembled WGS sequence"/>
</dbReference>
<evidence type="ECO:0000313" key="2">
    <source>
        <dbReference type="Proteomes" id="UP000789901"/>
    </source>
</evidence>
<sequence length="178" mass="20251">VLHEAHKKSPYEAFFEFTMHVVYNTPENITLEDVAPENIIPEDIAPEVIALEDIIAPENITEEITPAATQDNYNQASYEFHAIQVKCVHEKVVQNDETYRNKLVICGSVYRRKVVFEPGDKVAIVPDFDNNQKTRKRKLDQTCSITGKVVSMCSNNRTVRVEVDGEVKNFAAKNLKKL</sequence>
<gene>
    <name evidence="1" type="ORF">GMARGA_LOCUS36395</name>
</gene>
<keyword evidence="2" id="KW-1185">Reference proteome</keyword>
<comment type="caution">
    <text evidence="1">The sequence shown here is derived from an EMBL/GenBank/DDBJ whole genome shotgun (WGS) entry which is preliminary data.</text>
</comment>
<dbReference type="EMBL" id="CAJVQB010071454">
    <property type="protein sequence ID" value="CAG8843163.1"/>
    <property type="molecule type" value="Genomic_DNA"/>
</dbReference>
<organism evidence="1 2">
    <name type="scientific">Gigaspora margarita</name>
    <dbReference type="NCBI Taxonomy" id="4874"/>
    <lineage>
        <taxon>Eukaryota</taxon>
        <taxon>Fungi</taxon>
        <taxon>Fungi incertae sedis</taxon>
        <taxon>Mucoromycota</taxon>
        <taxon>Glomeromycotina</taxon>
        <taxon>Glomeromycetes</taxon>
        <taxon>Diversisporales</taxon>
        <taxon>Gigasporaceae</taxon>
        <taxon>Gigaspora</taxon>
    </lineage>
</organism>
<reference evidence="1 2" key="1">
    <citation type="submission" date="2021-06" db="EMBL/GenBank/DDBJ databases">
        <authorList>
            <person name="Kallberg Y."/>
            <person name="Tangrot J."/>
            <person name="Rosling A."/>
        </authorList>
    </citation>
    <scope>NUCLEOTIDE SEQUENCE [LARGE SCALE GENOMIC DNA]</scope>
    <source>
        <strain evidence="1 2">120-4 pot B 10/14</strain>
    </source>
</reference>
<accession>A0ABN7X0D4</accession>
<protein>
    <submittedName>
        <fullName evidence="1">32063_t:CDS:1</fullName>
    </submittedName>
</protein>
<evidence type="ECO:0000313" key="1">
    <source>
        <dbReference type="EMBL" id="CAG8843163.1"/>
    </source>
</evidence>
<name>A0ABN7X0D4_GIGMA</name>